<dbReference type="SMART" id="SM00360">
    <property type="entry name" value="RRM"/>
    <property type="match status" value="1"/>
</dbReference>
<dbReference type="GO" id="GO:0003723">
    <property type="term" value="F:RNA binding"/>
    <property type="evidence" value="ECO:0007669"/>
    <property type="project" value="UniProtKB-UniRule"/>
</dbReference>
<evidence type="ECO:0000256" key="2">
    <source>
        <dbReference type="ARBA" id="ARBA00022723"/>
    </source>
</evidence>
<feature type="domain" description="Matrin-type" evidence="9">
    <location>
        <begin position="1033"/>
        <end position="1064"/>
    </location>
</feature>
<dbReference type="InterPro" id="IPR000690">
    <property type="entry name" value="Matrin/U1-C_Znf_C2H2"/>
</dbReference>
<evidence type="ECO:0000313" key="11">
    <source>
        <dbReference type="RefSeq" id="XP_013868954.1"/>
    </source>
</evidence>
<feature type="compositionally biased region" description="Basic and acidic residues" evidence="7">
    <location>
        <begin position="705"/>
        <end position="714"/>
    </location>
</feature>
<keyword evidence="3" id="KW-0863">Zinc-finger</keyword>
<feature type="compositionally biased region" description="Basic and acidic residues" evidence="7">
    <location>
        <begin position="794"/>
        <end position="811"/>
    </location>
</feature>
<dbReference type="PROSITE" id="PS00028">
    <property type="entry name" value="ZINC_FINGER_C2H2_1"/>
    <property type="match status" value="1"/>
</dbReference>
<dbReference type="OrthoDB" id="8949749at2759"/>
<dbReference type="Gene3D" id="3.30.70.330">
    <property type="match status" value="1"/>
</dbReference>
<feature type="compositionally biased region" description="Basic and acidic residues" evidence="7">
    <location>
        <begin position="744"/>
        <end position="756"/>
    </location>
</feature>
<dbReference type="RefSeq" id="XP_013868954.1">
    <property type="nucleotide sequence ID" value="XM_014013500.1"/>
</dbReference>
<accession>A0A2I4BMJ2</accession>
<organism evidence="10 11">
    <name type="scientific">Austrofundulus limnaeus</name>
    <name type="common">Annual killifish</name>
    <dbReference type="NCBI Taxonomy" id="52670"/>
    <lineage>
        <taxon>Eukaryota</taxon>
        <taxon>Metazoa</taxon>
        <taxon>Chordata</taxon>
        <taxon>Craniata</taxon>
        <taxon>Vertebrata</taxon>
        <taxon>Euteleostomi</taxon>
        <taxon>Actinopterygii</taxon>
        <taxon>Neopterygii</taxon>
        <taxon>Teleostei</taxon>
        <taxon>Neoteleostei</taxon>
        <taxon>Acanthomorphata</taxon>
        <taxon>Ovalentaria</taxon>
        <taxon>Atherinomorphae</taxon>
        <taxon>Cyprinodontiformes</taxon>
        <taxon>Rivulidae</taxon>
        <taxon>Austrofundulus</taxon>
    </lineage>
</organism>
<feature type="region of interest" description="Disordered" evidence="7">
    <location>
        <begin position="863"/>
        <end position="895"/>
    </location>
</feature>
<feature type="region of interest" description="Disordered" evidence="7">
    <location>
        <begin position="627"/>
        <end position="689"/>
    </location>
</feature>
<evidence type="ECO:0000256" key="7">
    <source>
        <dbReference type="SAM" id="MobiDB-lite"/>
    </source>
</evidence>
<dbReference type="InterPro" id="IPR013087">
    <property type="entry name" value="Znf_C2H2_type"/>
</dbReference>
<evidence type="ECO:0000256" key="5">
    <source>
        <dbReference type="ARBA" id="ARBA00023242"/>
    </source>
</evidence>
<feature type="compositionally biased region" description="Basic and acidic residues" evidence="7">
    <location>
        <begin position="660"/>
        <end position="679"/>
    </location>
</feature>
<dbReference type="SUPFAM" id="SSF54928">
    <property type="entry name" value="RNA-binding domain, RBD"/>
    <property type="match status" value="1"/>
</dbReference>
<dbReference type="InterPro" id="IPR000504">
    <property type="entry name" value="RRM_dom"/>
</dbReference>
<protein>
    <submittedName>
        <fullName evidence="11">RNA-binding protein 20</fullName>
    </submittedName>
</protein>
<dbReference type="CTD" id="282996"/>
<dbReference type="InterPro" id="IPR012677">
    <property type="entry name" value="Nucleotide-bd_a/b_plait_sf"/>
</dbReference>
<dbReference type="Pfam" id="PF12874">
    <property type="entry name" value="zf-met"/>
    <property type="match status" value="1"/>
</dbReference>
<evidence type="ECO:0000256" key="1">
    <source>
        <dbReference type="ARBA" id="ARBA00004123"/>
    </source>
</evidence>
<feature type="region of interest" description="Disordered" evidence="7">
    <location>
        <begin position="150"/>
        <end position="172"/>
    </location>
</feature>
<evidence type="ECO:0000259" key="8">
    <source>
        <dbReference type="PROSITE" id="PS50102"/>
    </source>
</evidence>
<keyword evidence="4" id="KW-0862">Zinc</keyword>
<dbReference type="SMART" id="SM00451">
    <property type="entry name" value="ZnF_U1"/>
    <property type="match status" value="2"/>
</dbReference>
<evidence type="ECO:0000256" key="4">
    <source>
        <dbReference type="ARBA" id="ARBA00022833"/>
    </source>
</evidence>
<dbReference type="InterPro" id="IPR035979">
    <property type="entry name" value="RBD_domain_sf"/>
</dbReference>
<comment type="subcellular location">
    <subcellularLocation>
        <location evidence="1">Nucleus</location>
    </subcellularLocation>
</comment>
<dbReference type="AlphaFoldDB" id="A0A2I4BMJ2"/>
<evidence type="ECO:0000256" key="3">
    <source>
        <dbReference type="ARBA" id="ARBA00022771"/>
    </source>
</evidence>
<dbReference type="PROSITE" id="PS50171">
    <property type="entry name" value="ZF_MATRIN"/>
    <property type="match status" value="1"/>
</dbReference>
<dbReference type="GO" id="GO:0005634">
    <property type="term" value="C:nucleus"/>
    <property type="evidence" value="ECO:0007669"/>
    <property type="project" value="UniProtKB-SubCell"/>
</dbReference>
<feature type="region of interest" description="Disordered" evidence="7">
    <location>
        <begin position="551"/>
        <end position="609"/>
    </location>
</feature>
<keyword evidence="10" id="KW-1185">Reference proteome</keyword>
<reference evidence="11" key="1">
    <citation type="submission" date="2025-08" db="UniProtKB">
        <authorList>
            <consortium name="RefSeq"/>
        </authorList>
    </citation>
    <scope>IDENTIFICATION</scope>
</reference>
<dbReference type="InterPro" id="IPR036236">
    <property type="entry name" value="Znf_C2H2_sf"/>
</dbReference>
<keyword evidence="2" id="KW-0479">Metal-binding</keyword>
<feature type="compositionally biased region" description="Basic and acidic residues" evidence="7">
    <location>
        <begin position="634"/>
        <end position="647"/>
    </location>
</feature>
<evidence type="ECO:0000256" key="6">
    <source>
        <dbReference type="PROSITE-ProRule" id="PRU00176"/>
    </source>
</evidence>
<dbReference type="InParanoid" id="A0A2I4BMJ2"/>
<evidence type="ECO:0000313" key="10">
    <source>
        <dbReference type="Proteomes" id="UP000192220"/>
    </source>
</evidence>
<sequence length="1085" mass="119910">MLGQGQSGGYPPDMTEPFQSILASPLDSTEKKGLQVGVQLPASVQSGPQQQNQLLLTPASLQLAHLQAQLTLQRLKLAQGGGGATAASVLNQFLSNVNMSQPLLNQLRTSAMVGNPQGAFPAGVMGFPSSHSAMGAIVGGGFNQNPGNVGLNHPSGAGTKVQQGGKSGSTYPPDTDRRLQFNLAGGTSVDGQLNKNMSNAGFQRDLYGQSMSGQPSGFPTNEQMSACNSAHKEQWQGPTNLTPTGNMDMVTNPPTVWTKAVQPMWSRTEVYNPEEPTSEAKSNCNLGLPSFGSSGTQGFGNYQCEETLPSGSRTLQPYQVNDYYGVTPDELPHQCSICDKKVYNLKDWDQHVKGKLHLQNQTLYTNESSAAQYAVSRPSDGALNPGGTNSVCSATSQDVSSGTNTSYLPEAAAMKPYPVSDTMFASQQPESKPFPPRKASVGRVVHICNLPEGSCTENDVINLGLPFGKVTNYILMRSTHQAFLEMAYIEAAQAMVQYHQLTPAMINNQKLLIRMSKRYKELQLKKPGKDVQSIIKDIASQRERDQMQELEHYLPERPRSRSPISRSLTPHSHSPSFTSCSSAHSPQGATHRAPDRGSNGLSPHRGSWDCLPHLRRAEDEREREHFWRNGGSMDDDRPNGRTSERLKTYQKYSGHLGSRAADEKGSEGMRSSRDRHPRDNPQGFNSYRSVEDDFYLEHVYKSDKELRTSHQRHDSKPKRRDGGSYHVRSRHSEFEMSEALPGRTSEDKRTSSPGKDRNRKMSRRHTITEKQTKETENTESLLKEKAASPQQSHKSKEECDKDKDNEKKLENNEDTDEECWYPKNMEELVTVDEVGGEDDSIVEPDLSELEEFVTGPKEVVVAEPKVKQESPTASSLEVQKASEEKSEQGKSWGDVGQVSTCLTEKAEDRVTALISKEEKSHSVTSELQVKDICDFPSEEFKAALEETCLKESNVCNNQASDEPMENPICLSEDSKNQEDRPVLEIIHNGVQQKDYALNKKDIEASSSSLEQNKAVSEHSIPLGVEFIVPKAGFFCKLCGLFYTSEDTAKTTHCRSTMHYRNLQKYLSQLAEESLRSGITEQPSAQ</sequence>
<dbReference type="GeneID" id="106521085"/>
<dbReference type="InterPro" id="IPR003604">
    <property type="entry name" value="Matrin/U1-like-C_Znf_C2H2"/>
</dbReference>
<dbReference type="SUPFAM" id="SSF57667">
    <property type="entry name" value="beta-beta-alpha zinc fingers"/>
    <property type="match status" value="1"/>
</dbReference>
<dbReference type="KEGG" id="alim:106521085"/>
<feature type="compositionally biased region" description="Low complexity" evidence="7">
    <location>
        <begin position="561"/>
        <end position="586"/>
    </location>
</feature>
<dbReference type="PROSITE" id="PS50102">
    <property type="entry name" value="RRM"/>
    <property type="match status" value="1"/>
</dbReference>
<dbReference type="PANTHER" id="PTHR15592">
    <property type="entry name" value="MATRIN 3/NUCLEAR PROTEIN 220-RELATED"/>
    <property type="match status" value="1"/>
</dbReference>
<dbReference type="STRING" id="52670.A0A2I4BMJ2"/>
<dbReference type="CDD" id="cd12685">
    <property type="entry name" value="RRM_RBM20"/>
    <property type="match status" value="1"/>
</dbReference>
<evidence type="ECO:0000259" key="9">
    <source>
        <dbReference type="PROSITE" id="PS50171"/>
    </source>
</evidence>
<gene>
    <name evidence="11" type="primary">rbm20</name>
</gene>
<proteinExistence type="predicted"/>
<dbReference type="GO" id="GO:0008270">
    <property type="term" value="F:zinc ion binding"/>
    <property type="evidence" value="ECO:0007669"/>
    <property type="project" value="UniProtKB-KW"/>
</dbReference>
<keyword evidence="6" id="KW-0694">RNA-binding</keyword>
<keyword evidence="5" id="KW-0539">Nucleus</keyword>
<feature type="compositionally biased region" description="Polar residues" evidence="7">
    <location>
        <begin position="160"/>
        <end position="172"/>
    </location>
</feature>
<dbReference type="InterPro" id="IPR034790">
    <property type="entry name" value="RBM20_RRM"/>
</dbReference>
<dbReference type="Proteomes" id="UP000192220">
    <property type="component" value="Unplaced"/>
</dbReference>
<name>A0A2I4BMJ2_AUSLI</name>
<feature type="compositionally biased region" description="Basic and acidic residues" evidence="7">
    <location>
        <begin position="766"/>
        <end position="786"/>
    </location>
</feature>
<feature type="domain" description="RRM" evidence="8">
    <location>
        <begin position="443"/>
        <end position="518"/>
    </location>
</feature>
<feature type="region of interest" description="Disordered" evidence="7">
    <location>
        <begin position="705"/>
        <end position="821"/>
    </location>
</feature>